<dbReference type="Gene3D" id="1.10.443.10">
    <property type="entry name" value="Intergrase catalytic core"/>
    <property type="match status" value="1"/>
</dbReference>
<reference evidence="6 7" key="1">
    <citation type="submission" date="2021-01" db="EMBL/GenBank/DDBJ databases">
        <title>Sequencing the genomes of 1000 actinobacteria strains.</title>
        <authorList>
            <person name="Klenk H.-P."/>
        </authorList>
    </citation>
    <scope>NUCLEOTIDE SEQUENCE [LARGE SCALE GENOMIC DNA]</scope>
    <source>
        <strain evidence="6 7">DSM 18239</strain>
    </source>
</reference>
<dbReference type="InterPro" id="IPR011010">
    <property type="entry name" value="DNA_brk_join_enz"/>
</dbReference>
<dbReference type="InterPro" id="IPR050090">
    <property type="entry name" value="Tyrosine_recombinase_XerCD"/>
</dbReference>
<evidence type="ECO:0000313" key="6">
    <source>
        <dbReference type="EMBL" id="MBM7510059.1"/>
    </source>
</evidence>
<accession>A0ABS2MFV3</accession>
<proteinExistence type="predicted"/>
<protein>
    <submittedName>
        <fullName evidence="6">Integrase</fullName>
    </submittedName>
</protein>
<dbReference type="CDD" id="cd00397">
    <property type="entry name" value="DNA_BRE_C"/>
    <property type="match status" value="1"/>
</dbReference>
<sequence>MTRPKRPATWPAAMHEYATAQRAANRSPATIRLHRHYLNQLIEVTPTPWTITHRHLETAIGNERWAGEARKSARTVYRGFFRWAHGHGYIDDDPAFALPSVRVPQAVARPAPEFVVKYAVTRLDPRLTLMMQLGAFGGLRVREIAAVHSRDVLDDVLLVHGKGGKQRLVPIEEYTLHGRLQLLDGYAFPNRWTGQPITAGHVSRIMSAALPEGWTAHNLRHRLATRSYEGTGDLFAVMRLLGHTKPETTLRYIGLADARVRTAARAGLLAG</sequence>
<gene>
    <name evidence="6" type="ORF">JOE61_003873</name>
</gene>
<keyword evidence="1 3" id="KW-0238">DNA-binding</keyword>
<dbReference type="EMBL" id="JAFBBZ010000001">
    <property type="protein sequence ID" value="MBM7510059.1"/>
    <property type="molecule type" value="Genomic_DNA"/>
</dbReference>
<dbReference type="PROSITE" id="PS51898">
    <property type="entry name" value="TYR_RECOMBINASE"/>
    <property type="match status" value="1"/>
</dbReference>
<evidence type="ECO:0000259" key="5">
    <source>
        <dbReference type="PROSITE" id="PS51900"/>
    </source>
</evidence>
<keyword evidence="2" id="KW-0233">DNA recombination</keyword>
<evidence type="ECO:0000256" key="2">
    <source>
        <dbReference type="ARBA" id="ARBA00023172"/>
    </source>
</evidence>
<feature type="domain" description="Core-binding (CB)" evidence="5">
    <location>
        <begin position="8"/>
        <end position="85"/>
    </location>
</feature>
<feature type="domain" description="Tyr recombinase" evidence="4">
    <location>
        <begin position="102"/>
        <end position="265"/>
    </location>
</feature>
<name>A0ABS2MFV3_9ACTN</name>
<evidence type="ECO:0000256" key="1">
    <source>
        <dbReference type="ARBA" id="ARBA00023125"/>
    </source>
</evidence>
<dbReference type="PROSITE" id="PS51900">
    <property type="entry name" value="CB"/>
    <property type="match status" value="1"/>
</dbReference>
<evidence type="ECO:0000313" key="7">
    <source>
        <dbReference type="Proteomes" id="UP000732378"/>
    </source>
</evidence>
<dbReference type="PANTHER" id="PTHR30349">
    <property type="entry name" value="PHAGE INTEGRASE-RELATED"/>
    <property type="match status" value="1"/>
</dbReference>
<dbReference type="PANTHER" id="PTHR30349:SF64">
    <property type="entry name" value="PROPHAGE INTEGRASE INTD-RELATED"/>
    <property type="match status" value="1"/>
</dbReference>
<organism evidence="6 7">
    <name type="scientific">Nocardioides salarius</name>
    <dbReference type="NCBI Taxonomy" id="374513"/>
    <lineage>
        <taxon>Bacteria</taxon>
        <taxon>Bacillati</taxon>
        <taxon>Actinomycetota</taxon>
        <taxon>Actinomycetes</taxon>
        <taxon>Propionibacteriales</taxon>
        <taxon>Nocardioidaceae</taxon>
        <taxon>Nocardioides</taxon>
    </lineage>
</organism>
<evidence type="ECO:0000259" key="4">
    <source>
        <dbReference type="PROSITE" id="PS51898"/>
    </source>
</evidence>
<dbReference type="SUPFAM" id="SSF56349">
    <property type="entry name" value="DNA breaking-rejoining enzymes"/>
    <property type="match status" value="1"/>
</dbReference>
<keyword evidence="7" id="KW-1185">Reference proteome</keyword>
<dbReference type="RefSeq" id="WP_193667321.1">
    <property type="nucleotide sequence ID" value="NZ_JACDTV010000002.1"/>
</dbReference>
<comment type="caution">
    <text evidence="6">The sequence shown here is derived from an EMBL/GenBank/DDBJ whole genome shotgun (WGS) entry which is preliminary data.</text>
</comment>
<dbReference type="InterPro" id="IPR044068">
    <property type="entry name" value="CB"/>
</dbReference>
<dbReference type="Pfam" id="PF00589">
    <property type="entry name" value="Phage_integrase"/>
    <property type="match status" value="1"/>
</dbReference>
<evidence type="ECO:0000256" key="3">
    <source>
        <dbReference type="PROSITE-ProRule" id="PRU01248"/>
    </source>
</evidence>
<dbReference type="InterPro" id="IPR002104">
    <property type="entry name" value="Integrase_catalytic"/>
</dbReference>
<dbReference type="Proteomes" id="UP000732378">
    <property type="component" value="Unassembled WGS sequence"/>
</dbReference>
<dbReference type="InterPro" id="IPR013762">
    <property type="entry name" value="Integrase-like_cat_sf"/>
</dbReference>